<name>A0AAW0ICA2_MYOGA</name>
<protein>
    <submittedName>
        <fullName evidence="2">Uncharacterized protein</fullName>
    </submittedName>
</protein>
<evidence type="ECO:0000313" key="2">
    <source>
        <dbReference type="EMBL" id="KAK7811899.1"/>
    </source>
</evidence>
<feature type="compositionally biased region" description="Polar residues" evidence="1">
    <location>
        <begin position="320"/>
        <end position="330"/>
    </location>
</feature>
<sequence length="490" mass="55429">MNHGIVTRPWTGNRDKEDKRPKGTDAGSAPHARLSHPSTLHHQEWIGSAARVRIFHNKNIFIFLLDRRLDHPHICNLSSHVILHCLSHKNEDESVNTAPSSIMDIMLLGSTLRLCSLSSNLLLVDRRQATEDRVHISICVAVLLEDPRKATQRKENVFWQTVSEVSVHRRLVPLLWDLCIMVERVQRIKTVQPMAAGKQGDRGRELKQDTPRPTPMDIRGDRLPSLESVPKSFNSFQTMPSDRGTQVPQHRFPMSPFRVNFILQLMAIHTEDHNCRMPIPEPDIYIAAASPKDQESLWKKGRKTVNTDADEVQEEADPQFSMNDALQNDTGRPKAARISLLKNNPSNSQCWALGNRDQWESPGSTKSREDTEQLGGYHVRSIQLLKYVTEDSSFCSTNQISRHREAFAEFNWFPADLKDLMDLIASENKGSRGYGVFIALHSEPQSISSNECLHQNPQEQGTGPEPWWLVPLTLVDSSACSDNEATQAAN</sequence>
<evidence type="ECO:0000313" key="3">
    <source>
        <dbReference type="Proteomes" id="UP001488838"/>
    </source>
</evidence>
<proteinExistence type="predicted"/>
<dbReference type="Proteomes" id="UP001488838">
    <property type="component" value="Unassembled WGS sequence"/>
</dbReference>
<reference evidence="2 3" key="1">
    <citation type="journal article" date="2023" name="bioRxiv">
        <title>Conserved and derived expression patterns and positive selection on dental genes reveal complex evolutionary context of ever-growing rodent molars.</title>
        <authorList>
            <person name="Calamari Z.T."/>
            <person name="Song A."/>
            <person name="Cohen E."/>
            <person name="Akter M."/>
            <person name="Roy R.D."/>
            <person name="Hallikas O."/>
            <person name="Christensen M.M."/>
            <person name="Li P."/>
            <person name="Marangoni P."/>
            <person name="Jernvall J."/>
            <person name="Klein O.D."/>
        </authorList>
    </citation>
    <scope>NUCLEOTIDE SEQUENCE [LARGE SCALE GENOMIC DNA]</scope>
    <source>
        <strain evidence="2">V071</strain>
    </source>
</reference>
<feature type="region of interest" description="Disordered" evidence="1">
    <location>
        <begin position="193"/>
        <end position="224"/>
    </location>
</feature>
<dbReference type="AlphaFoldDB" id="A0AAW0ICA2"/>
<keyword evidence="3" id="KW-1185">Reference proteome</keyword>
<evidence type="ECO:0000256" key="1">
    <source>
        <dbReference type="SAM" id="MobiDB-lite"/>
    </source>
</evidence>
<organism evidence="2 3">
    <name type="scientific">Myodes glareolus</name>
    <name type="common">Bank vole</name>
    <name type="synonym">Clethrionomys glareolus</name>
    <dbReference type="NCBI Taxonomy" id="447135"/>
    <lineage>
        <taxon>Eukaryota</taxon>
        <taxon>Metazoa</taxon>
        <taxon>Chordata</taxon>
        <taxon>Craniata</taxon>
        <taxon>Vertebrata</taxon>
        <taxon>Euteleostomi</taxon>
        <taxon>Mammalia</taxon>
        <taxon>Eutheria</taxon>
        <taxon>Euarchontoglires</taxon>
        <taxon>Glires</taxon>
        <taxon>Rodentia</taxon>
        <taxon>Myomorpha</taxon>
        <taxon>Muroidea</taxon>
        <taxon>Cricetidae</taxon>
        <taxon>Arvicolinae</taxon>
        <taxon>Myodes</taxon>
    </lineage>
</organism>
<dbReference type="EMBL" id="JBBHLL010000163">
    <property type="protein sequence ID" value="KAK7811899.1"/>
    <property type="molecule type" value="Genomic_DNA"/>
</dbReference>
<gene>
    <name evidence="2" type="ORF">U0070_001952</name>
</gene>
<accession>A0AAW0ICA2</accession>
<feature type="compositionally biased region" description="Basic and acidic residues" evidence="1">
    <location>
        <begin position="199"/>
        <end position="210"/>
    </location>
</feature>
<feature type="region of interest" description="Disordered" evidence="1">
    <location>
        <begin position="310"/>
        <end position="333"/>
    </location>
</feature>
<feature type="region of interest" description="Disordered" evidence="1">
    <location>
        <begin position="353"/>
        <end position="372"/>
    </location>
</feature>
<feature type="region of interest" description="Disordered" evidence="1">
    <location>
        <begin position="1"/>
        <end position="36"/>
    </location>
</feature>
<feature type="compositionally biased region" description="Basic and acidic residues" evidence="1">
    <location>
        <begin position="13"/>
        <end position="23"/>
    </location>
</feature>
<comment type="caution">
    <text evidence="2">The sequence shown here is derived from an EMBL/GenBank/DDBJ whole genome shotgun (WGS) entry which is preliminary data.</text>
</comment>